<evidence type="ECO:0000313" key="5">
    <source>
        <dbReference type="EMBL" id="KKU16305.1"/>
    </source>
</evidence>
<organism evidence="5 6">
    <name type="scientific">Candidatus Woesebacteria bacterium GW2011_GWC2_45_9</name>
    <dbReference type="NCBI Taxonomy" id="1618589"/>
    <lineage>
        <taxon>Bacteria</taxon>
        <taxon>Candidatus Woeseibacteriota</taxon>
    </lineage>
</organism>
<reference evidence="5 6" key="1">
    <citation type="journal article" date="2015" name="Nature">
        <title>rRNA introns, odd ribosomes, and small enigmatic genomes across a large radiation of phyla.</title>
        <authorList>
            <person name="Brown C.T."/>
            <person name="Hug L.A."/>
            <person name="Thomas B.C."/>
            <person name="Sharon I."/>
            <person name="Castelle C.J."/>
            <person name="Singh A."/>
            <person name="Wilkins M.J."/>
            <person name="Williams K.H."/>
            <person name="Banfield J.F."/>
        </authorList>
    </citation>
    <scope>NUCLEOTIDE SEQUENCE [LARGE SCALE GENOMIC DNA]</scope>
</reference>
<comment type="caution">
    <text evidence="5">The sequence shown here is derived from an EMBL/GenBank/DDBJ whole genome shotgun (WGS) entry which is preliminary data.</text>
</comment>
<sequence>MRFSKNTLKNGLRVITVPLSNLESATVTVWIKTGSRMEEGKVAGISHFLEHMVFKGSKKRPTAKEIAEEVDGLGGEFNAGTNKDWTNFYIKARAGNMGTAFDVLADMVLNPILAEEEIEREKGVIVEEIRMYEDTPMFRIGDVYEQLAFGKTSLGRDIIGSEKTVTGLKRDDFVRYRDTYYYPENILLTVAGGVSEKEVLNLAGQHLSQLKKAAKSPAKPVVFKGRQGKPQVKLHAKKKEQAHFILGFMGEGRNYKGKLAQAVLAAILGGGMSSRLFSEVRERRGLAYSVRTSVERYEDTGYFGTYAGVDVKRIDEAIKVTLNEHYKLASGETPISARELKKAKEFIKGHLALSLEDTKDVNYFFADQELYLTKIETPEDIFRGIDKVTIEEVIAEAKKAFRPEKLNLALIGPYEDPERFEKLIK</sequence>
<proteinExistence type="inferred from homology"/>
<dbReference type="InterPro" id="IPR011765">
    <property type="entry name" value="Pept_M16_N"/>
</dbReference>
<dbReference type="AlphaFoldDB" id="A0A0G1R5Y1"/>
<dbReference type="PANTHER" id="PTHR11851:SF49">
    <property type="entry name" value="MITOCHONDRIAL-PROCESSING PEPTIDASE SUBUNIT ALPHA"/>
    <property type="match status" value="1"/>
</dbReference>
<dbReference type="InterPro" id="IPR001431">
    <property type="entry name" value="Pept_M16_Zn_BS"/>
</dbReference>
<dbReference type="Proteomes" id="UP000034922">
    <property type="component" value="Unassembled WGS sequence"/>
</dbReference>
<dbReference type="STRING" id="1618589.UX25_C0036G0006"/>
<accession>A0A0G1R5Y1</accession>
<feature type="domain" description="Peptidase M16 C-terminal" evidence="4">
    <location>
        <begin position="168"/>
        <end position="345"/>
    </location>
</feature>
<evidence type="ECO:0000259" key="3">
    <source>
        <dbReference type="Pfam" id="PF00675"/>
    </source>
</evidence>
<gene>
    <name evidence="5" type="ORF">UX25_C0036G0006</name>
</gene>
<dbReference type="GO" id="GO:0046872">
    <property type="term" value="F:metal ion binding"/>
    <property type="evidence" value="ECO:0007669"/>
    <property type="project" value="InterPro"/>
</dbReference>
<evidence type="ECO:0000313" key="6">
    <source>
        <dbReference type="Proteomes" id="UP000034922"/>
    </source>
</evidence>
<dbReference type="GO" id="GO:0004222">
    <property type="term" value="F:metalloendopeptidase activity"/>
    <property type="evidence" value="ECO:0007669"/>
    <property type="project" value="InterPro"/>
</dbReference>
<name>A0A0G1R5Y1_9BACT</name>
<dbReference type="EMBL" id="LCLM01000036">
    <property type="protein sequence ID" value="KKU16305.1"/>
    <property type="molecule type" value="Genomic_DNA"/>
</dbReference>
<comment type="similarity">
    <text evidence="1 2">Belongs to the peptidase M16 family.</text>
</comment>
<dbReference type="PROSITE" id="PS00143">
    <property type="entry name" value="INSULINASE"/>
    <property type="match status" value="1"/>
</dbReference>
<dbReference type="InterPro" id="IPR007863">
    <property type="entry name" value="Peptidase_M16_C"/>
</dbReference>
<dbReference type="PANTHER" id="PTHR11851">
    <property type="entry name" value="METALLOPROTEASE"/>
    <property type="match status" value="1"/>
</dbReference>
<dbReference type="Pfam" id="PF05193">
    <property type="entry name" value="Peptidase_M16_C"/>
    <property type="match status" value="1"/>
</dbReference>
<dbReference type="SUPFAM" id="SSF63411">
    <property type="entry name" value="LuxS/MPP-like metallohydrolase"/>
    <property type="match status" value="2"/>
</dbReference>
<dbReference type="InterPro" id="IPR011249">
    <property type="entry name" value="Metalloenz_LuxS/M16"/>
</dbReference>
<protein>
    <submittedName>
        <fullName evidence="5">Peptidase M16 domain protein</fullName>
    </submittedName>
</protein>
<dbReference type="GO" id="GO:0006508">
    <property type="term" value="P:proteolysis"/>
    <property type="evidence" value="ECO:0007669"/>
    <property type="project" value="InterPro"/>
</dbReference>
<evidence type="ECO:0000256" key="2">
    <source>
        <dbReference type="RuleBase" id="RU004447"/>
    </source>
</evidence>
<dbReference type="PATRIC" id="fig|1618589.3.peg.541"/>
<evidence type="ECO:0000256" key="1">
    <source>
        <dbReference type="ARBA" id="ARBA00007261"/>
    </source>
</evidence>
<dbReference type="Pfam" id="PF00675">
    <property type="entry name" value="Peptidase_M16"/>
    <property type="match status" value="1"/>
</dbReference>
<dbReference type="InterPro" id="IPR050361">
    <property type="entry name" value="MPP/UQCRC_Complex"/>
</dbReference>
<evidence type="ECO:0000259" key="4">
    <source>
        <dbReference type="Pfam" id="PF05193"/>
    </source>
</evidence>
<feature type="domain" description="Peptidase M16 N-terminal" evidence="3">
    <location>
        <begin position="18"/>
        <end position="160"/>
    </location>
</feature>
<dbReference type="Gene3D" id="3.30.830.10">
    <property type="entry name" value="Metalloenzyme, LuxS/M16 peptidase-like"/>
    <property type="match status" value="2"/>
</dbReference>